<dbReference type="Pfam" id="PF14625">
    <property type="entry name" value="Lustrin_cystein"/>
    <property type="match status" value="6"/>
</dbReference>
<organism evidence="2 3">
    <name type="scientific">Caenorhabditis japonica</name>
    <dbReference type="NCBI Taxonomy" id="281687"/>
    <lineage>
        <taxon>Eukaryota</taxon>
        <taxon>Metazoa</taxon>
        <taxon>Ecdysozoa</taxon>
        <taxon>Nematoda</taxon>
        <taxon>Chromadorea</taxon>
        <taxon>Rhabditida</taxon>
        <taxon>Rhabditina</taxon>
        <taxon>Rhabditomorpha</taxon>
        <taxon>Rhabditoidea</taxon>
        <taxon>Rhabditidae</taxon>
        <taxon>Peloderinae</taxon>
        <taxon>Caenorhabditis</taxon>
    </lineage>
</organism>
<feature type="signal peptide" evidence="1">
    <location>
        <begin position="1"/>
        <end position="22"/>
    </location>
</feature>
<sequence length="388" mass="40017">MHEKNTNVLLSVFLLFFSKVGGQQPAFTCPNNANPLVANTANAAGVLICCSQASTVTPICPNNAIAQTSSAGYVECSISNPTNCIAGYQCVQSSNVATTNICCSLSTSTTSCPSDFTPAVSTSGGTISCSPSASTCPSGSSCMQSTLNSAFICCRSANSQRICSNNQNALITNGALELCTTPGTQCSTSGYTCQLSVLLATYVCCGQGSTGSTSAGCADGRPVYQVIAGETYTCEMTSSVSTCPSGYDCAPSDDPFVDVCCLTGPSFIVLSQLPFNVHIPGSTPIPENLSCPSGWNPYRNEVDNAVRTCSAVLDTSCPTGFSCAPSSQASQFLCCRLASSLVCINGRTLLVNGAPKLCSQSTFSQCPYNYSCQQSINPTVTVCCSNAE</sequence>
<dbReference type="AlphaFoldDB" id="A0A8R1DTG0"/>
<keyword evidence="3" id="KW-1185">Reference proteome</keyword>
<dbReference type="PANTHER" id="PTHR46339">
    <property type="entry name" value="PROTEIN CBG15282-RELATED"/>
    <property type="match status" value="1"/>
</dbReference>
<accession>A0A8R1DTG0</accession>
<name>A0A8R1DTG0_CAEJA</name>
<dbReference type="SMART" id="SM00289">
    <property type="entry name" value="WR1"/>
    <property type="match status" value="6"/>
</dbReference>
<feature type="chain" id="PRO_5035912591" evidence="1">
    <location>
        <begin position="23"/>
        <end position="388"/>
    </location>
</feature>
<dbReference type="InterPro" id="IPR006150">
    <property type="entry name" value="Cys_repeat_1"/>
</dbReference>
<protein>
    <submittedName>
        <fullName evidence="2">Uncharacterized protein</fullName>
    </submittedName>
</protein>
<evidence type="ECO:0000313" key="3">
    <source>
        <dbReference type="Proteomes" id="UP000005237"/>
    </source>
</evidence>
<keyword evidence="1" id="KW-0732">Signal</keyword>
<dbReference type="PANTHER" id="PTHR46339:SF15">
    <property type="entry name" value="CC DOMAIN-CONTAINING PROTEIN"/>
    <property type="match status" value="1"/>
</dbReference>
<evidence type="ECO:0000313" key="2">
    <source>
        <dbReference type="EnsemblMetazoa" id="CJA11171a.1"/>
    </source>
</evidence>
<reference evidence="2" key="2">
    <citation type="submission" date="2022-06" db="UniProtKB">
        <authorList>
            <consortium name="EnsemblMetazoa"/>
        </authorList>
    </citation>
    <scope>IDENTIFICATION</scope>
    <source>
        <strain evidence="2">DF5081</strain>
    </source>
</reference>
<proteinExistence type="predicted"/>
<dbReference type="EnsemblMetazoa" id="CJA11171a.1">
    <property type="protein sequence ID" value="CJA11171a.1"/>
    <property type="gene ID" value="WBGene00130375"/>
</dbReference>
<evidence type="ECO:0000256" key="1">
    <source>
        <dbReference type="SAM" id="SignalP"/>
    </source>
</evidence>
<dbReference type="InterPro" id="IPR028150">
    <property type="entry name" value="Lustrin_cystein"/>
</dbReference>
<dbReference type="InterPro" id="IPR053014">
    <property type="entry name" value="Cuticle_assoc_divergent"/>
</dbReference>
<reference evidence="3" key="1">
    <citation type="submission" date="2010-08" db="EMBL/GenBank/DDBJ databases">
        <authorList>
            <consortium name="Caenorhabditis japonica Sequencing Consortium"/>
            <person name="Wilson R.K."/>
        </authorList>
    </citation>
    <scope>NUCLEOTIDE SEQUENCE [LARGE SCALE GENOMIC DNA]</scope>
    <source>
        <strain evidence="3">DF5081</strain>
    </source>
</reference>
<dbReference type="Proteomes" id="UP000005237">
    <property type="component" value="Unassembled WGS sequence"/>
</dbReference>